<dbReference type="InterPro" id="IPR036873">
    <property type="entry name" value="Rhodanese-like_dom_sf"/>
</dbReference>
<protein>
    <submittedName>
        <fullName evidence="2">Rhodanese-like domain-containing protein</fullName>
    </submittedName>
</protein>
<dbReference type="SMART" id="SM00450">
    <property type="entry name" value="RHOD"/>
    <property type="match status" value="1"/>
</dbReference>
<dbReference type="PANTHER" id="PTHR43031">
    <property type="entry name" value="FAD-DEPENDENT OXIDOREDUCTASE"/>
    <property type="match status" value="1"/>
</dbReference>
<comment type="caution">
    <text evidence="2">The sequence shown here is derived from an EMBL/GenBank/DDBJ whole genome shotgun (WGS) entry which is preliminary data.</text>
</comment>
<dbReference type="InterPro" id="IPR001763">
    <property type="entry name" value="Rhodanese-like_dom"/>
</dbReference>
<organism evidence="2 3">
    <name type="scientific">Subtercola vilae</name>
    <dbReference type="NCBI Taxonomy" id="2056433"/>
    <lineage>
        <taxon>Bacteria</taxon>
        <taxon>Bacillati</taxon>
        <taxon>Actinomycetota</taxon>
        <taxon>Actinomycetes</taxon>
        <taxon>Micrococcales</taxon>
        <taxon>Microbacteriaceae</taxon>
        <taxon>Subtercola</taxon>
    </lineage>
</organism>
<dbReference type="OrthoDB" id="9800872at2"/>
<dbReference type="Gene3D" id="3.40.250.10">
    <property type="entry name" value="Rhodanese-like domain"/>
    <property type="match status" value="1"/>
</dbReference>
<dbReference type="PROSITE" id="PS50206">
    <property type="entry name" value="RHODANESE_3"/>
    <property type="match status" value="1"/>
</dbReference>
<dbReference type="Proteomes" id="UP000306192">
    <property type="component" value="Unassembled WGS sequence"/>
</dbReference>
<dbReference type="InterPro" id="IPR050229">
    <property type="entry name" value="GlpE_sulfurtransferase"/>
</dbReference>
<proteinExistence type="predicted"/>
<keyword evidence="3" id="KW-1185">Reference proteome</keyword>
<dbReference type="Pfam" id="PF00581">
    <property type="entry name" value="Rhodanese"/>
    <property type="match status" value="1"/>
</dbReference>
<dbReference type="EMBL" id="QYRT01000017">
    <property type="protein sequence ID" value="TIH36160.1"/>
    <property type="molecule type" value="Genomic_DNA"/>
</dbReference>
<evidence type="ECO:0000313" key="3">
    <source>
        <dbReference type="Proteomes" id="UP000306192"/>
    </source>
</evidence>
<accession>A0A4T2BXC7</accession>
<dbReference type="PANTHER" id="PTHR43031:SF1">
    <property type="entry name" value="PYRIDINE NUCLEOTIDE-DISULPHIDE OXIDOREDUCTASE"/>
    <property type="match status" value="1"/>
</dbReference>
<gene>
    <name evidence="2" type="ORF">D4765_10280</name>
</gene>
<evidence type="ECO:0000259" key="1">
    <source>
        <dbReference type="PROSITE" id="PS50206"/>
    </source>
</evidence>
<reference evidence="2 3" key="1">
    <citation type="journal article" date="2019" name="Microorganisms">
        <title>Systematic Affiliation and Genome Analysis of Subtercola vilae DB165(T) with Particular Emphasis on Cold Adaptation of an Isolate from a High-Altitude Cold Volcano Lake.</title>
        <authorList>
            <person name="Villalobos A.S."/>
            <person name="Wiese J."/>
            <person name="Imhoff J.F."/>
            <person name="Dorador C."/>
            <person name="Keller A."/>
            <person name="Hentschel U."/>
        </authorList>
    </citation>
    <scope>NUCLEOTIDE SEQUENCE [LARGE SCALE GENOMIC DNA]</scope>
    <source>
        <strain evidence="2 3">DB165</strain>
    </source>
</reference>
<sequence>MNQITVDQLAILEEPTLIDVREPDEYTAGHVPGAVNHPLSELTGRIADVPNEGPVYVICQSGGRSAKATTLLIEHGIDAINIEGGTTAWSQHRHPLVTEQP</sequence>
<dbReference type="SUPFAM" id="SSF52821">
    <property type="entry name" value="Rhodanese/Cell cycle control phosphatase"/>
    <property type="match status" value="1"/>
</dbReference>
<feature type="domain" description="Rhodanese" evidence="1">
    <location>
        <begin position="11"/>
        <end position="98"/>
    </location>
</feature>
<name>A0A4T2BXC7_9MICO</name>
<dbReference type="AlphaFoldDB" id="A0A4T2BXC7"/>
<evidence type="ECO:0000313" key="2">
    <source>
        <dbReference type="EMBL" id="TIH36160.1"/>
    </source>
</evidence>
<dbReference type="CDD" id="cd00158">
    <property type="entry name" value="RHOD"/>
    <property type="match status" value="1"/>
</dbReference>
<dbReference type="RefSeq" id="WP_136642207.1">
    <property type="nucleotide sequence ID" value="NZ_QYRT01000017.1"/>
</dbReference>